<evidence type="ECO:0008006" key="2">
    <source>
        <dbReference type="Google" id="ProtNLM"/>
    </source>
</evidence>
<name>A0A7S2G0E3_9DINO</name>
<dbReference type="AlphaFoldDB" id="A0A7S2G0E3"/>
<proteinExistence type="predicted"/>
<gene>
    <name evidence="1" type="ORF">AAND1436_LOCUS17593</name>
</gene>
<sequence>MNQPNVAPAEALKWLVCLTDGDDLGSRRENARGEIVNQMLHAGIPSNLNMVMITVGSLRAGNVKVIDSWVEKVSSTGGLGRHVSEKDAAAIAKAFDVVAECLATEVGGATEC</sequence>
<reference evidence="1" key="1">
    <citation type="submission" date="2021-01" db="EMBL/GenBank/DDBJ databases">
        <authorList>
            <person name="Corre E."/>
            <person name="Pelletier E."/>
            <person name="Niang G."/>
            <person name="Scheremetjew M."/>
            <person name="Finn R."/>
            <person name="Kale V."/>
            <person name="Holt S."/>
            <person name="Cochrane G."/>
            <person name="Meng A."/>
            <person name="Brown T."/>
            <person name="Cohen L."/>
        </authorList>
    </citation>
    <scope>NUCLEOTIDE SEQUENCE</scope>
    <source>
        <strain evidence="1">CCMP2222</strain>
    </source>
</reference>
<evidence type="ECO:0000313" key="1">
    <source>
        <dbReference type="EMBL" id="CAD9423753.1"/>
    </source>
</evidence>
<accession>A0A7S2G0E3</accession>
<dbReference type="EMBL" id="HBGQ01035717">
    <property type="protein sequence ID" value="CAD9423753.1"/>
    <property type="molecule type" value="Transcribed_RNA"/>
</dbReference>
<organism evidence="1">
    <name type="scientific">Alexandrium andersonii</name>
    <dbReference type="NCBI Taxonomy" id="327968"/>
    <lineage>
        <taxon>Eukaryota</taxon>
        <taxon>Sar</taxon>
        <taxon>Alveolata</taxon>
        <taxon>Dinophyceae</taxon>
        <taxon>Gonyaulacales</taxon>
        <taxon>Pyrocystaceae</taxon>
        <taxon>Alexandrium</taxon>
    </lineage>
</organism>
<protein>
    <recommendedName>
        <fullName evidence="2">VWFA domain-containing protein</fullName>
    </recommendedName>
</protein>